<dbReference type="AlphaFoldDB" id="A0A3M7RAM2"/>
<proteinExistence type="predicted"/>
<keyword evidence="2" id="KW-1185">Reference proteome</keyword>
<comment type="caution">
    <text evidence="1">The sequence shown here is derived from an EMBL/GenBank/DDBJ whole genome shotgun (WGS) entry which is preliminary data.</text>
</comment>
<accession>A0A3M7RAM2</accession>
<name>A0A3M7RAM2_BRAPC</name>
<protein>
    <submittedName>
        <fullName evidence="1">Uncharacterized protein</fullName>
    </submittedName>
</protein>
<dbReference type="EMBL" id="REGN01003850">
    <property type="protein sequence ID" value="RNA20454.1"/>
    <property type="molecule type" value="Genomic_DNA"/>
</dbReference>
<gene>
    <name evidence="1" type="ORF">BpHYR1_037568</name>
</gene>
<evidence type="ECO:0000313" key="2">
    <source>
        <dbReference type="Proteomes" id="UP000276133"/>
    </source>
</evidence>
<sequence>MLINLRLAKKELVFGDKNKIILIFDKRINTTLIKLNINQASMKLHYSTHIMSIKNKKKKLNCMQNSFKYAEKVKF</sequence>
<organism evidence="1 2">
    <name type="scientific">Brachionus plicatilis</name>
    <name type="common">Marine rotifer</name>
    <name type="synonym">Brachionus muelleri</name>
    <dbReference type="NCBI Taxonomy" id="10195"/>
    <lineage>
        <taxon>Eukaryota</taxon>
        <taxon>Metazoa</taxon>
        <taxon>Spiralia</taxon>
        <taxon>Gnathifera</taxon>
        <taxon>Rotifera</taxon>
        <taxon>Eurotatoria</taxon>
        <taxon>Monogononta</taxon>
        <taxon>Pseudotrocha</taxon>
        <taxon>Ploima</taxon>
        <taxon>Brachionidae</taxon>
        <taxon>Brachionus</taxon>
    </lineage>
</organism>
<dbReference type="Proteomes" id="UP000276133">
    <property type="component" value="Unassembled WGS sequence"/>
</dbReference>
<evidence type="ECO:0000313" key="1">
    <source>
        <dbReference type="EMBL" id="RNA20454.1"/>
    </source>
</evidence>
<reference evidence="1 2" key="1">
    <citation type="journal article" date="2018" name="Sci. Rep.">
        <title>Genomic signatures of local adaptation to the degree of environmental predictability in rotifers.</title>
        <authorList>
            <person name="Franch-Gras L."/>
            <person name="Hahn C."/>
            <person name="Garcia-Roger E.M."/>
            <person name="Carmona M.J."/>
            <person name="Serra M."/>
            <person name="Gomez A."/>
        </authorList>
    </citation>
    <scope>NUCLEOTIDE SEQUENCE [LARGE SCALE GENOMIC DNA]</scope>
    <source>
        <strain evidence="1">HYR1</strain>
    </source>
</reference>